<keyword evidence="11 13" id="KW-0030">Aminoacyl-tRNA synthetase</keyword>
<evidence type="ECO:0000313" key="19">
    <source>
        <dbReference type="Proteomes" id="UP000773469"/>
    </source>
</evidence>
<protein>
    <recommendedName>
        <fullName evidence="13">Lysine--tRNA ligase</fullName>
        <ecNumber evidence="13">6.1.1.6</ecNumber>
    </recommendedName>
    <alternativeName>
        <fullName evidence="13">Lysyl-tRNA synthetase</fullName>
        <shortName evidence="13">LysRS</shortName>
    </alternativeName>
</protein>
<evidence type="ECO:0000256" key="4">
    <source>
        <dbReference type="ARBA" id="ARBA00022490"/>
    </source>
</evidence>
<comment type="catalytic activity">
    <reaction evidence="12 13 14">
        <text>tRNA(Lys) + L-lysine + ATP = L-lysyl-tRNA(Lys) + AMP + diphosphate</text>
        <dbReference type="Rhea" id="RHEA:20792"/>
        <dbReference type="Rhea" id="RHEA-COMP:9696"/>
        <dbReference type="Rhea" id="RHEA-COMP:9697"/>
        <dbReference type="ChEBI" id="CHEBI:30616"/>
        <dbReference type="ChEBI" id="CHEBI:32551"/>
        <dbReference type="ChEBI" id="CHEBI:33019"/>
        <dbReference type="ChEBI" id="CHEBI:78442"/>
        <dbReference type="ChEBI" id="CHEBI:78529"/>
        <dbReference type="ChEBI" id="CHEBI:456215"/>
        <dbReference type="EC" id="6.1.1.6"/>
    </reaction>
</comment>
<evidence type="ECO:0000256" key="9">
    <source>
        <dbReference type="ARBA" id="ARBA00022842"/>
    </source>
</evidence>
<dbReference type="EMBL" id="MCBT01000046">
    <property type="protein sequence ID" value="OEG72571.1"/>
    <property type="molecule type" value="Genomic_DNA"/>
</dbReference>
<evidence type="ECO:0000256" key="13">
    <source>
        <dbReference type="HAMAP-Rule" id="MF_00252"/>
    </source>
</evidence>
<evidence type="ECO:0000259" key="15">
    <source>
        <dbReference type="PROSITE" id="PS50862"/>
    </source>
</evidence>
<reference evidence="17 18" key="1">
    <citation type="submission" date="2016-07" db="EMBL/GenBank/DDBJ databases">
        <title>Whole-genome of two Shewanella species isolated from a digestive organ of sea cucumber Apostichopus japonicus Selenka 1867.</title>
        <authorList>
            <person name="Hong H.-H."/>
            <person name="Choi H."/>
            <person name="Cheon S."/>
            <person name="Oh J.-S."/>
            <person name="Lee H.-G."/>
            <person name="Park C."/>
        </authorList>
    </citation>
    <scope>NUCLEOTIDE SEQUENCE [LARGE SCALE GENOMIC DNA]</scope>
    <source>
        <strain evidence="17 18">CSB03KR</strain>
    </source>
</reference>
<dbReference type="OrthoDB" id="9802326at2"/>
<evidence type="ECO:0000313" key="17">
    <source>
        <dbReference type="EMBL" id="OEG72571.1"/>
    </source>
</evidence>
<evidence type="ECO:0000256" key="12">
    <source>
        <dbReference type="ARBA" id="ARBA00048573"/>
    </source>
</evidence>
<keyword evidence="7 13" id="KW-0547">Nucleotide-binding</keyword>
<keyword evidence="4 13" id="KW-0963">Cytoplasm</keyword>
<reference evidence="16 19" key="2">
    <citation type="submission" date="2021-05" db="EMBL/GenBank/DDBJ databases">
        <title>Molecular characterization for Shewanella algae harboring chromosomal blaOXA-55-like strains isolated from clinical and environment sample.</title>
        <authorList>
            <person name="Ohama Y."/>
            <person name="Aoki K."/>
            <person name="Harada S."/>
            <person name="Moriya K."/>
            <person name="Ishii Y."/>
            <person name="Tateda K."/>
        </authorList>
    </citation>
    <scope>NUCLEOTIDE SEQUENCE [LARGE SCALE GENOMIC DNA]</scope>
    <source>
        <strain evidence="16 19">MBTL60-118</strain>
    </source>
</reference>
<evidence type="ECO:0000256" key="3">
    <source>
        <dbReference type="ARBA" id="ARBA00011738"/>
    </source>
</evidence>
<evidence type="ECO:0000256" key="1">
    <source>
        <dbReference type="ARBA" id="ARBA00004496"/>
    </source>
</evidence>
<dbReference type="FunFam" id="2.40.50.140:FF:000024">
    <property type="entry name" value="Lysine--tRNA ligase"/>
    <property type="match status" value="1"/>
</dbReference>
<dbReference type="PANTHER" id="PTHR42918">
    <property type="entry name" value="LYSYL-TRNA SYNTHETASE"/>
    <property type="match status" value="1"/>
</dbReference>
<dbReference type="PANTHER" id="PTHR42918:SF15">
    <property type="entry name" value="LYSINE--TRNA LIGASE, CHLOROPLASTIC_MITOCHONDRIAL"/>
    <property type="match status" value="1"/>
</dbReference>
<keyword evidence="6 13" id="KW-0479">Metal-binding</keyword>
<dbReference type="Pfam" id="PF01336">
    <property type="entry name" value="tRNA_anti-codon"/>
    <property type="match status" value="1"/>
</dbReference>
<dbReference type="Pfam" id="PF00152">
    <property type="entry name" value="tRNA-synt_2"/>
    <property type="match status" value="1"/>
</dbReference>
<dbReference type="NCBIfam" id="TIGR00499">
    <property type="entry name" value="lysS_bact"/>
    <property type="match status" value="1"/>
</dbReference>
<keyword evidence="9 13" id="KW-0460">Magnesium</keyword>
<dbReference type="FunFam" id="3.30.930.10:FF:000001">
    <property type="entry name" value="Lysine--tRNA ligase"/>
    <property type="match status" value="1"/>
</dbReference>
<dbReference type="EMBL" id="BPEU01000033">
    <property type="protein sequence ID" value="GIU45629.1"/>
    <property type="molecule type" value="Genomic_DNA"/>
</dbReference>
<dbReference type="InterPro" id="IPR004365">
    <property type="entry name" value="NA-bd_OB_tRNA"/>
</dbReference>
<dbReference type="SUPFAM" id="SSF55681">
    <property type="entry name" value="Class II aaRS and biotin synthetases"/>
    <property type="match status" value="1"/>
</dbReference>
<dbReference type="AlphaFoldDB" id="A0A1E5IPT9"/>
<feature type="domain" description="Aminoacyl-transfer RNA synthetases class-II family profile" evidence="15">
    <location>
        <begin position="173"/>
        <end position="498"/>
    </location>
</feature>
<dbReference type="InterPro" id="IPR044136">
    <property type="entry name" value="Lys-tRNA-ligase_II_N"/>
</dbReference>
<dbReference type="GO" id="GO:0000287">
    <property type="term" value="F:magnesium ion binding"/>
    <property type="evidence" value="ECO:0007669"/>
    <property type="project" value="UniProtKB-UniRule"/>
</dbReference>
<dbReference type="InterPro" id="IPR002313">
    <property type="entry name" value="Lys-tRNA-ligase_II"/>
</dbReference>
<name>A0A1E5IPT9_SHECO</name>
<evidence type="ECO:0000313" key="18">
    <source>
        <dbReference type="Proteomes" id="UP000095230"/>
    </source>
</evidence>
<dbReference type="Proteomes" id="UP000095230">
    <property type="component" value="Unassembled WGS sequence"/>
</dbReference>
<dbReference type="STRING" id="23.BEL05_09810"/>
<dbReference type="GO" id="GO:0004824">
    <property type="term" value="F:lysine-tRNA ligase activity"/>
    <property type="evidence" value="ECO:0007669"/>
    <property type="project" value="UniProtKB-UniRule"/>
</dbReference>
<comment type="caution">
    <text evidence="17">The sequence shown here is derived from an EMBL/GenBank/DDBJ whole genome shotgun (WGS) entry which is preliminary data.</text>
</comment>
<evidence type="ECO:0000256" key="14">
    <source>
        <dbReference type="RuleBase" id="RU000336"/>
    </source>
</evidence>
<evidence type="ECO:0000256" key="8">
    <source>
        <dbReference type="ARBA" id="ARBA00022840"/>
    </source>
</evidence>
<dbReference type="GO" id="GO:0005524">
    <property type="term" value="F:ATP binding"/>
    <property type="evidence" value="ECO:0007669"/>
    <property type="project" value="UniProtKB-UniRule"/>
</dbReference>
<comment type="similarity">
    <text evidence="2 13">Belongs to the class-II aminoacyl-tRNA synthetase family.</text>
</comment>
<dbReference type="PRINTS" id="PR00982">
    <property type="entry name" value="TRNASYNTHLYS"/>
</dbReference>
<dbReference type="EC" id="6.1.1.6" evidence="13"/>
<organism evidence="17 18">
    <name type="scientific">Shewanella colwelliana</name>
    <name type="common">Alteromonas colwelliana</name>
    <dbReference type="NCBI Taxonomy" id="23"/>
    <lineage>
        <taxon>Bacteria</taxon>
        <taxon>Pseudomonadati</taxon>
        <taxon>Pseudomonadota</taxon>
        <taxon>Gammaproteobacteria</taxon>
        <taxon>Alteromonadales</taxon>
        <taxon>Shewanellaceae</taxon>
        <taxon>Shewanella</taxon>
    </lineage>
</organism>
<dbReference type="PROSITE" id="PS50862">
    <property type="entry name" value="AA_TRNA_LIGASE_II"/>
    <property type="match status" value="1"/>
</dbReference>
<feature type="binding site" evidence="13">
    <location>
        <position position="417"/>
    </location>
    <ligand>
        <name>Mg(2+)</name>
        <dbReference type="ChEBI" id="CHEBI:18420"/>
        <label>2</label>
    </ligand>
</feature>
<gene>
    <name evidence="13 16" type="primary">lysS</name>
    <name evidence="17" type="ORF">BEL05_09810</name>
    <name evidence="16" type="ORF">TUM3794_36380</name>
</gene>
<dbReference type="Gene3D" id="2.40.50.140">
    <property type="entry name" value="Nucleic acid-binding proteins"/>
    <property type="match status" value="1"/>
</dbReference>
<keyword evidence="19" id="KW-1185">Reference proteome</keyword>
<evidence type="ECO:0000256" key="2">
    <source>
        <dbReference type="ARBA" id="ARBA00008226"/>
    </source>
</evidence>
<comment type="subcellular location">
    <subcellularLocation>
        <location evidence="1 13">Cytoplasm</location>
    </subcellularLocation>
</comment>
<dbReference type="GO" id="GO:0042803">
    <property type="term" value="F:protein homodimerization activity"/>
    <property type="evidence" value="ECO:0007669"/>
    <property type="project" value="UniProtKB-ARBA"/>
</dbReference>
<dbReference type="InterPro" id="IPR004364">
    <property type="entry name" value="Aa-tRNA-synt_II"/>
</dbReference>
<proteinExistence type="inferred from homology"/>
<keyword evidence="8 13" id="KW-0067">ATP-binding</keyword>
<evidence type="ECO:0000256" key="7">
    <source>
        <dbReference type="ARBA" id="ARBA00022741"/>
    </source>
</evidence>
<evidence type="ECO:0000256" key="11">
    <source>
        <dbReference type="ARBA" id="ARBA00023146"/>
    </source>
</evidence>
<dbReference type="Gene3D" id="3.30.930.10">
    <property type="entry name" value="Bira Bifunctional Protein, Domain 2"/>
    <property type="match status" value="1"/>
</dbReference>
<keyword evidence="5 13" id="KW-0436">Ligase</keyword>
<dbReference type="RefSeq" id="WP_028762447.1">
    <property type="nucleotide sequence ID" value="NZ_BPEU01000033.1"/>
</dbReference>
<dbReference type="SUPFAM" id="SSF50249">
    <property type="entry name" value="Nucleic acid-binding proteins"/>
    <property type="match status" value="1"/>
</dbReference>
<dbReference type="HAMAP" id="MF_00252">
    <property type="entry name" value="Lys_tRNA_synth_class2"/>
    <property type="match status" value="1"/>
</dbReference>
<dbReference type="CDD" id="cd00775">
    <property type="entry name" value="LysRS_core"/>
    <property type="match status" value="1"/>
</dbReference>
<dbReference type="InterPro" id="IPR018149">
    <property type="entry name" value="Lys-tRNA-synth_II_C"/>
</dbReference>
<dbReference type="InterPro" id="IPR006195">
    <property type="entry name" value="aa-tRNA-synth_II"/>
</dbReference>
<evidence type="ECO:0000256" key="6">
    <source>
        <dbReference type="ARBA" id="ARBA00022723"/>
    </source>
</evidence>
<sequence>MTEQTQDENKLIAERRAKLEHIRTNCPANGHPNNFDRKHKAADIQAEFGQNTKEELEGMGIVRSIAGRVMAKRGPFLVIQDVSGRIQAYAGKDVQKDLKATFQGLDIGDIIGVTGQLHLSGKGDLYVNMEEYQLLTKALRPLPEKFHGLTDQETRYRQRYVDLIVNEESRNAFIMRSKVVSAIRNFMVKKEFMEVETPMMHSIPGGASARPFETHHNALDIAMYLRIAPELYLKRLVVGGFERVFEINRNFRNEGLSPRHNPEFTMMEFYMAYADYKDLMDLTEEMLSSIAIELCGSPQLPYGEHTVDFGGPYARLSMLDAIKQYNPDNATIQSMTYEEVKDLEFMRDLAKSLGMTIEKFWTCGQLLEEIFGETAEPQLMQPTFITGYPADISPLARRNDENHFITDRFEFFIGGREVANGFSELNDAEDQDNRFKAQVDAKDAGDDEAMFYDADYITALEHGLPPTAGQGIGIDRLVMLFTNTHTIRDVILFPAMRPQA</sequence>
<dbReference type="GO" id="GO:0000049">
    <property type="term" value="F:tRNA binding"/>
    <property type="evidence" value="ECO:0007669"/>
    <property type="project" value="TreeGrafter"/>
</dbReference>
<feature type="binding site" evidence="13">
    <location>
        <position position="410"/>
    </location>
    <ligand>
        <name>Mg(2+)</name>
        <dbReference type="ChEBI" id="CHEBI:18420"/>
        <label>1</label>
    </ligand>
</feature>
<evidence type="ECO:0000256" key="5">
    <source>
        <dbReference type="ARBA" id="ARBA00022598"/>
    </source>
</evidence>
<comment type="subunit">
    <text evidence="3 13">Homodimer.</text>
</comment>
<dbReference type="NCBIfam" id="NF001756">
    <property type="entry name" value="PRK00484.1"/>
    <property type="match status" value="1"/>
</dbReference>
<evidence type="ECO:0000313" key="16">
    <source>
        <dbReference type="EMBL" id="GIU45629.1"/>
    </source>
</evidence>
<dbReference type="Proteomes" id="UP000773469">
    <property type="component" value="Unassembled WGS sequence"/>
</dbReference>
<dbReference type="GO" id="GO:0005829">
    <property type="term" value="C:cytosol"/>
    <property type="evidence" value="ECO:0007669"/>
    <property type="project" value="TreeGrafter"/>
</dbReference>
<keyword evidence="10 13" id="KW-0648">Protein biosynthesis</keyword>
<dbReference type="CDD" id="cd04322">
    <property type="entry name" value="LysRS_N"/>
    <property type="match status" value="1"/>
</dbReference>
<dbReference type="GO" id="GO:0006430">
    <property type="term" value="P:lysyl-tRNA aminoacylation"/>
    <property type="evidence" value="ECO:0007669"/>
    <property type="project" value="UniProtKB-UniRule"/>
</dbReference>
<feature type="binding site" evidence="13">
    <location>
        <position position="417"/>
    </location>
    <ligand>
        <name>Mg(2+)</name>
        <dbReference type="ChEBI" id="CHEBI:18420"/>
        <label>1</label>
    </ligand>
</feature>
<accession>A0A1E5IPT9</accession>
<comment type="cofactor">
    <cofactor evidence="13 14">
        <name>Mg(2+)</name>
        <dbReference type="ChEBI" id="CHEBI:18420"/>
    </cofactor>
    <text evidence="13 14">Binds 3 Mg(2+) ions per subunit.</text>
</comment>
<dbReference type="InterPro" id="IPR012340">
    <property type="entry name" value="NA-bd_OB-fold"/>
</dbReference>
<dbReference type="InterPro" id="IPR045864">
    <property type="entry name" value="aa-tRNA-synth_II/BPL/LPL"/>
</dbReference>
<evidence type="ECO:0000256" key="10">
    <source>
        <dbReference type="ARBA" id="ARBA00022917"/>
    </source>
</evidence>